<feature type="non-terminal residue" evidence="1">
    <location>
        <position position="204"/>
    </location>
</feature>
<protein>
    <submittedName>
        <fullName evidence="1">Uncharacterized protein</fullName>
    </submittedName>
</protein>
<dbReference type="SUPFAM" id="SSF109998">
    <property type="entry name" value="Triger factor/SurA peptide-binding domain-like"/>
    <property type="match status" value="1"/>
</dbReference>
<dbReference type="AlphaFoldDB" id="A0A0F9CWZ5"/>
<dbReference type="InterPro" id="IPR027304">
    <property type="entry name" value="Trigger_fact/SurA_dom_sf"/>
</dbReference>
<organism evidence="1">
    <name type="scientific">marine sediment metagenome</name>
    <dbReference type="NCBI Taxonomy" id="412755"/>
    <lineage>
        <taxon>unclassified sequences</taxon>
        <taxon>metagenomes</taxon>
        <taxon>ecological metagenomes</taxon>
    </lineage>
</organism>
<reference evidence="1" key="1">
    <citation type="journal article" date="2015" name="Nature">
        <title>Complex archaea that bridge the gap between prokaryotes and eukaryotes.</title>
        <authorList>
            <person name="Spang A."/>
            <person name="Saw J.H."/>
            <person name="Jorgensen S.L."/>
            <person name="Zaremba-Niedzwiedzka K."/>
            <person name="Martijn J."/>
            <person name="Lind A.E."/>
            <person name="van Eijk R."/>
            <person name="Schleper C."/>
            <person name="Guy L."/>
            <person name="Ettema T.J."/>
        </authorList>
    </citation>
    <scope>NUCLEOTIDE SEQUENCE</scope>
</reference>
<evidence type="ECO:0000313" key="1">
    <source>
        <dbReference type="EMBL" id="KKL53883.1"/>
    </source>
</evidence>
<proteinExistence type="predicted"/>
<gene>
    <name evidence="1" type="ORF">LCGC14_2270970</name>
</gene>
<sequence>MFSVSILVVILVTFIGGPALSRLAGRSTIVFGSYMGKPIEFIPGNFLSRQKDLLAEQLRQQDSDQNIEIQAYRVWRGAFDQTVLHTAFLYEAEKNKSWVSEDRLDKTLITAGPYTVDGVFSEERYRNTSNADRSSNRKFFREQILHEQYLQDIIASQQLSNREADFVAKITENQRSFYFVRYQYSDYPQEQVAAFAGENREIFS</sequence>
<accession>A0A0F9CWZ5</accession>
<comment type="caution">
    <text evidence="1">The sequence shown here is derived from an EMBL/GenBank/DDBJ whole genome shotgun (WGS) entry which is preliminary data.</text>
</comment>
<dbReference type="EMBL" id="LAZR01031393">
    <property type="protein sequence ID" value="KKL53883.1"/>
    <property type="molecule type" value="Genomic_DNA"/>
</dbReference>
<name>A0A0F9CWZ5_9ZZZZ</name>